<keyword evidence="3" id="KW-1185">Reference proteome</keyword>
<sequence length="466" mass="50692">MAGDGGRGHADRGRLARAGPHRRLPRLPPVHLRLDVRAQGRHGRPRQSAAQPRRHPPQAGARRGFGDGVVAAAVPRHGADRRHPVAAVRRVPRASDGAHDVRAAPPAVAGDLVRHAGVDQCRPQLRLRGVRPQDHRRGARATRPEPLAARPQRRGAGARRHPGPVRGAVRAVRVPARRAAALLRPRGGHADGDGRARPRAARRRGVRRRRARRGRGHRRLRGAGHTGRRVRAPGRRRGRGGRGPGHTAPRRGRGHRRRGVDRGRQRGARLLAPPRRHRGHLPRPDRGRARRAVSAHGRPRLPARRAAPCRRPHQGRRHRAGPQPLPPRRRTHRGADRLRGPLGLRRRLRRRGGRSRAAGGGVRDRRAAGRRRARAARPAALRDRRRARGRAARRGAPEAVHGAQDHQRQDPAPGVPPGLPRPRPEGGGGQRRPRTAAAGRHGRAAARAAGGRGGGGGAGRVRHGLG</sequence>
<comment type="caution">
    <text evidence="2">The sequence shown here is derived from an EMBL/GenBank/DDBJ whole genome shotgun (WGS) entry which is preliminary data.</text>
</comment>
<organism evidence="2 3">
    <name type="scientific">Streptomyces aurantiacus JA 4570</name>
    <dbReference type="NCBI Taxonomy" id="1286094"/>
    <lineage>
        <taxon>Bacteria</taxon>
        <taxon>Bacillati</taxon>
        <taxon>Actinomycetota</taxon>
        <taxon>Actinomycetes</taxon>
        <taxon>Kitasatosporales</taxon>
        <taxon>Streptomycetaceae</taxon>
        <taxon>Streptomyces</taxon>
        <taxon>Streptomyces aurantiacus group</taxon>
    </lineage>
</organism>
<feature type="compositionally biased region" description="Basic residues" evidence="1">
    <location>
        <begin position="383"/>
        <end position="393"/>
    </location>
</feature>
<feature type="compositionally biased region" description="Gly residues" evidence="1">
    <location>
        <begin position="450"/>
        <end position="459"/>
    </location>
</feature>
<feature type="compositionally biased region" description="Basic residues" evidence="1">
    <location>
        <begin position="288"/>
        <end position="320"/>
    </location>
</feature>
<feature type="compositionally biased region" description="Basic residues" evidence="1">
    <location>
        <begin position="344"/>
        <end position="354"/>
    </location>
</feature>
<name>S3ZS66_9ACTN</name>
<evidence type="ECO:0000313" key="3">
    <source>
        <dbReference type="Proteomes" id="UP000014629"/>
    </source>
</evidence>
<feature type="compositionally biased region" description="Basic residues" evidence="1">
    <location>
        <begin position="248"/>
        <end position="259"/>
    </location>
</feature>
<dbReference type="Proteomes" id="UP000014629">
    <property type="component" value="Unassembled WGS sequence"/>
</dbReference>
<keyword evidence="2" id="KW-0436">Ligase</keyword>
<feature type="compositionally biased region" description="Basic and acidic residues" evidence="1">
    <location>
        <begin position="1"/>
        <end position="14"/>
    </location>
</feature>
<feature type="compositionally biased region" description="Low complexity" evidence="1">
    <location>
        <begin position="435"/>
        <end position="449"/>
    </location>
</feature>
<dbReference type="AlphaFoldDB" id="S3ZS66"/>
<dbReference type="GO" id="GO:0016874">
    <property type="term" value="F:ligase activity"/>
    <property type="evidence" value="ECO:0007669"/>
    <property type="project" value="UniProtKB-KW"/>
</dbReference>
<gene>
    <name evidence="2" type="ORF">STRAU_0697</name>
</gene>
<feature type="compositionally biased region" description="Basic residues" evidence="1">
    <location>
        <begin position="151"/>
        <end position="163"/>
    </location>
</feature>
<feature type="region of interest" description="Disordered" evidence="1">
    <location>
        <begin position="1"/>
        <end position="65"/>
    </location>
</feature>
<dbReference type="PATRIC" id="fig|1286094.4.peg.680"/>
<feature type="region of interest" description="Disordered" evidence="1">
    <location>
        <begin position="131"/>
        <end position="168"/>
    </location>
</feature>
<reference evidence="2 3" key="1">
    <citation type="submission" date="2013-02" db="EMBL/GenBank/DDBJ databases">
        <title>Draft Genome Sequence of Streptomyces aurantiacus, Which Produces Setomimycin.</title>
        <authorList>
            <person name="Gruening B.A."/>
            <person name="Praeg A."/>
            <person name="Erxleben A."/>
            <person name="Guenther S."/>
            <person name="Mueller M."/>
        </authorList>
    </citation>
    <scope>NUCLEOTIDE SEQUENCE [LARGE SCALE GENOMIC DNA]</scope>
    <source>
        <strain evidence="2 3">JA 4570</strain>
    </source>
</reference>
<protein>
    <submittedName>
        <fullName evidence="2">Putative fatty-acid--CoA ligase fadD21</fullName>
    </submittedName>
</protein>
<proteinExistence type="predicted"/>
<feature type="compositionally biased region" description="Basic residues" evidence="1">
    <location>
        <begin position="197"/>
        <end position="240"/>
    </location>
</feature>
<feature type="region of interest" description="Disordered" evidence="1">
    <location>
        <begin position="180"/>
        <end position="466"/>
    </location>
</feature>
<evidence type="ECO:0000256" key="1">
    <source>
        <dbReference type="SAM" id="MobiDB-lite"/>
    </source>
</evidence>
<accession>S3ZS66</accession>
<dbReference type="EMBL" id="AOPZ01000023">
    <property type="protein sequence ID" value="EPH46256.1"/>
    <property type="molecule type" value="Genomic_DNA"/>
</dbReference>
<evidence type="ECO:0000313" key="2">
    <source>
        <dbReference type="EMBL" id="EPH46256.1"/>
    </source>
</evidence>